<protein>
    <submittedName>
        <fullName evidence="1">Aldo/keto reductase family</fullName>
    </submittedName>
</protein>
<gene>
    <name evidence="1" type="ORF">GMORB2_3461</name>
</gene>
<dbReference type="RefSeq" id="XP_035318702.1">
    <property type="nucleotide sequence ID" value="XM_035465437.1"/>
</dbReference>
<reference evidence="1" key="1">
    <citation type="submission" date="2020-03" db="EMBL/GenBank/DDBJ databases">
        <title>Site-based positive gene gene selection in Geosmithia morbida across the United States reveals a broad range of putative effectors and factors for local host and environmental adapation.</title>
        <authorList>
            <person name="Onufrak A."/>
            <person name="Murdoch R.W."/>
            <person name="Gazis R."/>
            <person name="Huff M."/>
            <person name="Staton M."/>
            <person name="Klingeman W."/>
            <person name="Hadziabdic D."/>
        </authorList>
    </citation>
    <scope>NUCLEOTIDE SEQUENCE</scope>
    <source>
        <strain evidence="1">1262</strain>
    </source>
</reference>
<dbReference type="AlphaFoldDB" id="A0A9P5D1R1"/>
<keyword evidence="2" id="KW-1185">Reference proteome</keyword>
<evidence type="ECO:0000313" key="2">
    <source>
        <dbReference type="Proteomes" id="UP000749293"/>
    </source>
</evidence>
<dbReference type="EMBL" id="JAANYQ010000019">
    <property type="protein sequence ID" value="KAF4120050.1"/>
    <property type="molecule type" value="Genomic_DNA"/>
</dbReference>
<evidence type="ECO:0000313" key="1">
    <source>
        <dbReference type="EMBL" id="KAF4120050.1"/>
    </source>
</evidence>
<organism evidence="1 2">
    <name type="scientific">Geosmithia morbida</name>
    <dbReference type="NCBI Taxonomy" id="1094350"/>
    <lineage>
        <taxon>Eukaryota</taxon>
        <taxon>Fungi</taxon>
        <taxon>Dikarya</taxon>
        <taxon>Ascomycota</taxon>
        <taxon>Pezizomycotina</taxon>
        <taxon>Sordariomycetes</taxon>
        <taxon>Hypocreomycetidae</taxon>
        <taxon>Hypocreales</taxon>
        <taxon>Bionectriaceae</taxon>
        <taxon>Geosmithia</taxon>
    </lineage>
</organism>
<proteinExistence type="predicted"/>
<dbReference type="GeneID" id="55969689"/>
<sequence length="63" mass="6483">MPSFCEATGVGVISRSPLGRGILSKPRSVATSSQSLGSASDIKTEEWFADSSLGIVDAVQQVA</sequence>
<name>A0A9P5D1R1_9HYPO</name>
<comment type="caution">
    <text evidence="1">The sequence shown here is derived from an EMBL/GenBank/DDBJ whole genome shotgun (WGS) entry which is preliminary data.</text>
</comment>
<accession>A0A9P5D1R1</accession>
<dbReference type="Proteomes" id="UP000749293">
    <property type="component" value="Unassembled WGS sequence"/>
</dbReference>